<feature type="transmembrane region" description="Helical" evidence="1">
    <location>
        <begin position="12"/>
        <end position="31"/>
    </location>
</feature>
<keyword evidence="1" id="KW-1133">Transmembrane helix</keyword>
<evidence type="ECO:0000256" key="1">
    <source>
        <dbReference type="SAM" id="Phobius"/>
    </source>
</evidence>
<evidence type="ECO:0000313" key="2">
    <source>
        <dbReference type="EMBL" id="AMD84630.1"/>
    </source>
</evidence>
<evidence type="ECO:0000313" key="4">
    <source>
        <dbReference type="Proteomes" id="UP000065822"/>
    </source>
</evidence>
<evidence type="ECO:0000313" key="3">
    <source>
        <dbReference type="EMBL" id="SNV08831.1"/>
    </source>
</evidence>
<evidence type="ECO:0008006" key="6">
    <source>
        <dbReference type="Google" id="ProtNLM"/>
    </source>
</evidence>
<name>A0AAX2GZA5_9FLAO</name>
<keyword evidence="4" id="KW-1185">Reference proteome</keyword>
<evidence type="ECO:0000313" key="5">
    <source>
        <dbReference type="Proteomes" id="UP000215539"/>
    </source>
</evidence>
<reference evidence="3 5" key="2">
    <citation type="submission" date="2017-06" db="EMBL/GenBank/DDBJ databases">
        <authorList>
            <consortium name="Pathogen Informatics"/>
        </authorList>
    </citation>
    <scope>NUCLEOTIDE SEQUENCE [LARGE SCALE GENOMIC DNA]</scope>
    <source>
        <strain evidence="3 5">NCTC12947</strain>
    </source>
</reference>
<feature type="transmembrane region" description="Helical" evidence="1">
    <location>
        <begin position="37"/>
        <end position="55"/>
    </location>
</feature>
<keyword evidence="1" id="KW-0472">Membrane</keyword>
<organism evidence="3 5">
    <name type="scientific">Capnocytophaga haemolytica</name>
    <dbReference type="NCBI Taxonomy" id="45243"/>
    <lineage>
        <taxon>Bacteria</taxon>
        <taxon>Pseudomonadati</taxon>
        <taxon>Bacteroidota</taxon>
        <taxon>Flavobacteriia</taxon>
        <taxon>Flavobacteriales</taxon>
        <taxon>Flavobacteriaceae</taxon>
        <taxon>Capnocytophaga</taxon>
    </lineage>
</organism>
<dbReference type="RefSeq" id="WP_066428292.1">
    <property type="nucleotide sequence ID" value="NZ_CP014227.1"/>
</dbReference>
<accession>A0AAX2GZA5</accession>
<keyword evidence="1" id="KW-0812">Transmembrane</keyword>
<proteinExistence type="predicted"/>
<dbReference type="Proteomes" id="UP000215539">
    <property type="component" value="Chromosome 1"/>
</dbReference>
<dbReference type="AlphaFoldDB" id="A0AAX2GZA5"/>
<dbReference type="Proteomes" id="UP000065822">
    <property type="component" value="Chromosome"/>
</dbReference>
<reference evidence="2 4" key="1">
    <citation type="submission" date="2016-02" db="EMBL/GenBank/DDBJ databases">
        <authorList>
            <person name="Holder M.E."/>
            <person name="Ajami N.J."/>
            <person name="Petrosino J.F."/>
        </authorList>
    </citation>
    <scope>NUCLEOTIDE SEQUENCE [LARGE SCALE GENOMIC DNA]</scope>
    <source>
        <strain evidence="2 4">CCUG 32990</strain>
    </source>
</reference>
<gene>
    <name evidence="2" type="ORF">AXF12_03285</name>
    <name evidence="3" type="ORF">SAMEA44541418_01084</name>
</gene>
<dbReference type="KEGG" id="chg:AXF12_03285"/>
<protein>
    <recommendedName>
        <fullName evidence="6">EamA domain-containing protein</fullName>
    </recommendedName>
</protein>
<dbReference type="EMBL" id="CP014227">
    <property type="protein sequence ID" value="AMD84630.1"/>
    <property type="molecule type" value="Genomic_DNA"/>
</dbReference>
<sequence>MLKDRSSIGHVCMLSASVLWGLMAIIVSLAMGIGVFGLRQAFATALVFVGVWFMVRNKEENTV</sequence>
<dbReference type="EMBL" id="LT906449">
    <property type="protein sequence ID" value="SNV08831.1"/>
    <property type="molecule type" value="Genomic_DNA"/>
</dbReference>